<evidence type="ECO:0000313" key="4">
    <source>
        <dbReference type="EMBL" id="MBO8407160.1"/>
    </source>
</evidence>
<reference evidence="4" key="2">
    <citation type="journal article" date="2021" name="PeerJ">
        <title>Extensive microbial diversity within the chicken gut microbiome revealed by metagenomics and culture.</title>
        <authorList>
            <person name="Gilroy R."/>
            <person name="Ravi A."/>
            <person name="Getino M."/>
            <person name="Pursley I."/>
            <person name="Horton D.L."/>
            <person name="Alikhan N.F."/>
            <person name="Baker D."/>
            <person name="Gharbi K."/>
            <person name="Hall N."/>
            <person name="Watson M."/>
            <person name="Adriaenssens E.M."/>
            <person name="Foster-Nyarko E."/>
            <person name="Jarju S."/>
            <person name="Secka A."/>
            <person name="Antonio M."/>
            <person name="Oren A."/>
            <person name="Chaudhuri R.R."/>
            <person name="La Ragione R."/>
            <person name="Hildebrand F."/>
            <person name="Pallen M.J."/>
        </authorList>
    </citation>
    <scope>NUCLEOTIDE SEQUENCE</scope>
    <source>
        <strain evidence="4">B1-16210</strain>
    </source>
</reference>
<dbReference type="PROSITE" id="PS51257">
    <property type="entry name" value="PROKAR_LIPOPROTEIN"/>
    <property type="match status" value="1"/>
</dbReference>
<accession>A0A940IAA7</accession>
<comment type="caution">
    <text evidence="4">The sequence shown here is derived from an EMBL/GenBank/DDBJ whole genome shotgun (WGS) entry which is preliminary data.</text>
</comment>
<feature type="chain" id="PRO_5037988770" description="Outer membrane protein beta-barrel domain-containing protein" evidence="2">
    <location>
        <begin position="20"/>
        <end position="203"/>
    </location>
</feature>
<evidence type="ECO:0000256" key="1">
    <source>
        <dbReference type="ARBA" id="ARBA00022729"/>
    </source>
</evidence>
<dbReference type="InterPro" id="IPR011250">
    <property type="entry name" value="OMP/PagP_B-barrel"/>
</dbReference>
<feature type="domain" description="Outer membrane protein beta-barrel" evidence="3">
    <location>
        <begin position="12"/>
        <end position="188"/>
    </location>
</feature>
<organism evidence="4 5">
    <name type="scientific">Candidatus Enterousia excrementavium</name>
    <dbReference type="NCBI Taxonomy" id="2840789"/>
    <lineage>
        <taxon>Bacteria</taxon>
        <taxon>Pseudomonadati</taxon>
        <taxon>Pseudomonadota</taxon>
        <taxon>Alphaproteobacteria</taxon>
        <taxon>Candidatus Enterousia</taxon>
    </lineage>
</organism>
<feature type="signal peptide" evidence="2">
    <location>
        <begin position="1"/>
        <end position="19"/>
    </location>
</feature>
<dbReference type="SUPFAM" id="SSF56925">
    <property type="entry name" value="OMPA-like"/>
    <property type="match status" value="1"/>
</dbReference>
<protein>
    <recommendedName>
        <fullName evidence="3">Outer membrane protein beta-barrel domain-containing protein</fullName>
    </recommendedName>
</protein>
<keyword evidence="1 2" id="KW-0732">Signal</keyword>
<reference evidence="4" key="1">
    <citation type="submission" date="2020-10" db="EMBL/GenBank/DDBJ databases">
        <authorList>
            <person name="Gilroy R."/>
        </authorList>
    </citation>
    <scope>NUCLEOTIDE SEQUENCE</scope>
    <source>
        <strain evidence="4">B1-16210</strain>
    </source>
</reference>
<evidence type="ECO:0000256" key="2">
    <source>
        <dbReference type="SAM" id="SignalP"/>
    </source>
</evidence>
<dbReference type="EMBL" id="JADINE010000026">
    <property type="protein sequence ID" value="MBO8407160.1"/>
    <property type="molecule type" value="Genomic_DNA"/>
</dbReference>
<name>A0A940IAA7_9PROT</name>
<evidence type="ECO:0000313" key="5">
    <source>
        <dbReference type="Proteomes" id="UP000721442"/>
    </source>
</evidence>
<proteinExistence type="predicted"/>
<gene>
    <name evidence="4" type="ORF">IAC77_01710</name>
</gene>
<sequence length="203" mass="22476">MKKIIISTLAVLVACPAFAAGRDPYDSSWQLFGLDPYIGLRGGASYNTLNYNFNNHKDTMADMAFQGRVALGLEICDTVRSEIEWSIYSKAKDSAKFGLADDVKVESKMQTLLWNTYWEFGAYHIVRPFFGLGAGVAFTDVSRDVPNVGSHSESKARFSAMGALGVTFDMQRFAVDIAARYNYVDVNSGLHNFGGDIGIRFMF</sequence>
<dbReference type="Pfam" id="PF13505">
    <property type="entry name" value="OMP_b-brl"/>
    <property type="match status" value="1"/>
</dbReference>
<dbReference type="AlphaFoldDB" id="A0A940IAA7"/>
<evidence type="ECO:0000259" key="3">
    <source>
        <dbReference type="Pfam" id="PF13505"/>
    </source>
</evidence>
<dbReference type="Gene3D" id="2.40.160.20">
    <property type="match status" value="1"/>
</dbReference>
<dbReference type="InterPro" id="IPR027385">
    <property type="entry name" value="Beta-barrel_OMP"/>
</dbReference>
<dbReference type="Proteomes" id="UP000721442">
    <property type="component" value="Unassembled WGS sequence"/>
</dbReference>